<evidence type="ECO:0000256" key="2">
    <source>
        <dbReference type="ARBA" id="ARBA00022729"/>
    </source>
</evidence>
<evidence type="ECO:0000313" key="8">
    <source>
        <dbReference type="Proteomes" id="UP001596135"/>
    </source>
</evidence>
<feature type="domain" description="AB hydrolase-1" evidence="6">
    <location>
        <begin position="97"/>
        <end position="462"/>
    </location>
</feature>
<keyword evidence="2 5" id="KW-0732">Signal</keyword>
<dbReference type="InterPro" id="IPR029058">
    <property type="entry name" value="AB_hydrolase_fold"/>
</dbReference>
<keyword evidence="8" id="KW-1185">Reference proteome</keyword>
<evidence type="ECO:0000259" key="6">
    <source>
        <dbReference type="Pfam" id="PF00561"/>
    </source>
</evidence>
<reference evidence="8" key="1">
    <citation type="journal article" date="2019" name="Int. J. Syst. Evol. Microbiol.">
        <title>The Global Catalogue of Microorganisms (GCM) 10K type strain sequencing project: providing services to taxonomists for standard genome sequencing and annotation.</title>
        <authorList>
            <consortium name="The Broad Institute Genomics Platform"/>
            <consortium name="The Broad Institute Genome Sequencing Center for Infectious Disease"/>
            <person name="Wu L."/>
            <person name="Ma J."/>
        </authorList>
    </citation>
    <scope>NUCLEOTIDE SEQUENCE [LARGE SCALE GENOMIC DNA]</scope>
    <source>
        <strain evidence="8">CCUG 54522</strain>
    </source>
</reference>
<evidence type="ECO:0000313" key="7">
    <source>
        <dbReference type="EMBL" id="MFC6044509.1"/>
    </source>
</evidence>
<gene>
    <name evidence="7" type="ORF">ACFPYL_15570</name>
</gene>
<comment type="similarity">
    <text evidence="1">Belongs to the peptidase S33 family.</text>
</comment>
<feature type="region of interest" description="Disordered" evidence="4">
    <location>
        <begin position="495"/>
        <end position="532"/>
    </location>
</feature>
<protein>
    <submittedName>
        <fullName evidence="7">Alpha/beta hydrolase</fullName>
    </submittedName>
</protein>
<keyword evidence="3 7" id="KW-0378">Hydrolase</keyword>
<evidence type="ECO:0000256" key="4">
    <source>
        <dbReference type="SAM" id="MobiDB-lite"/>
    </source>
</evidence>
<dbReference type="RefSeq" id="WP_379156057.1">
    <property type="nucleotide sequence ID" value="NZ_JBHSRJ010000005.1"/>
</dbReference>
<dbReference type="Gene3D" id="3.40.50.1820">
    <property type="entry name" value="alpha/beta hydrolase"/>
    <property type="match status" value="1"/>
</dbReference>
<feature type="signal peptide" evidence="5">
    <location>
        <begin position="1"/>
        <end position="28"/>
    </location>
</feature>
<evidence type="ECO:0000256" key="5">
    <source>
        <dbReference type="SAM" id="SignalP"/>
    </source>
</evidence>
<dbReference type="Proteomes" id="UP001596135">
    <property type="component" value="Unassembled WGS sequence"/>
</dbReference>
<dbReference type="PANTHER" id="PTHR43248:SF29">
    <property type="entry name" value="TRIPEPTIDYL AMINOPEPTIDASE"/>
    <property type="match status" value="1"/>
</dbReference>
<organism evidence="7 8">
    <name type="scientific">Nocardioides hankookensis</name>
    <dbReference type="NCBI Taxonomy" id="443157"/>
    <lineage>
        <taxon>Bacteria</taxon>
        <taxon>Bacillati</taxon>
        <taxon>Actinomycetota</taxon>
        <taxon>Actinomycetes</taxon>
        <taxon>Propionibacteriales</taxon>
        <taxon>Nocardioidaceae</taxon>
        <taxon>Nocardioides</taxon>
    </lineage>
</organism>
<dbReference type="SUPFAM" id="SSF53474">
    <property type="entry name" value="alpha/beta-Hydrolases"/>
    <property type="match status" value="1"/>
</dbReference>
<feature type="chain" id="PRO_5046046438" evidence="5">
    <location>
        <begin position="29"/>
        <end position="532"/>
    </location>
</feature>
<proteinExistence type="inferred from homology"/>
<dbReference type="InterPro" id="IPR000073">
    <property type="entry name" value="AB_hydrolase_1"/>
</dbReference>
<dbReference type="EMBL" id="JBHSRJ010000005">
    <property type="protein sequence ID" value="MFC6044509.1"/>
    <property type="molecule type" value="Genomic_DNA"/>
</dbReference>
<evidence type="ECO:0000256" key="1">
    <source>
        <dbReference type="ARBA" id="ARBA00010088"/>
    </source>
</evidence>
<evidence type="ECO:0000256" key="3">
    <source>
        <dbReference type="ARBA" id="ARBA00022801"/>
    </source>
</evidence>
<dbReference type="PANTHER" id="PTHR43248">
    <property type="entry name" value="2-SUCCINYL-6-HYDROXY-2,4-CYCLOHEXADIENE-1-CARBOXYLATE SYNTHASE"/>
    <property type="match status" value="1"/>
</dbReference>
<dbReference type="GO" id="GO:0016787">
    <property type="term" value="F:hydrolase activity"/>
    <property type="evidence" value="ECO:0007669"/>
    <property type="project" value="UniProtKB-KW"/>
</dbReference>
<sequence length="532" mass="57908">MLSKKVAAAVAGILTAGLAAVVPLSAPAAVGESPVAAAAQQAPAISWGRCKDPDLRKAKAQCGTLVVPLDHADPTGPTVSLAVSRVLHTRGPFRGAVFTNPGGPGSDGTWLAPYGKYVPRKIGLTYDWYGVDPRGTGASRPLLTCDKSYFGWDRPDYVPTSPKIMKYWRHTTEKYAKDCGRSKAKRLLGHVRTTDTATDFDLLRQAIGVDKVTFFGFSYGTYLAQVYATLFPDHVQALIMDGVIDPDRVFYQSNLDQDPAFQKSFNAFLAWVGKYPKTYHLGRGRKAVERTYEHLRARLKRHPAGGKVGPDELDDALLNAGYYNGYYPYVADALASLVNDGNPAGIKELYRSSNPVGKAADNSFAMYLAVQCTDAVWPKSWKKWRNDSRRLDRKAPFLTWANNWFNAPCRTWPVAGKSRVDVTAAGLDDVPVLLLSETHDPATPYAGALAVRKLFPSARLVAGVGGYSHAVSLSGVACTDNAIAAVLRDGSLPARKAGNRADKECRPLAPPTPPKEKDARTAPLQLRSWWSR</sequence>
<name>A0ABW1LLA9_9ACTN</name>
<comment type="caution">
    <text evidence="7">The sequence shown here is derived from an EMBL/GenBank/DDBJ whole genome shotgun (WGS) entry which is preliminary data.</text>
</comment>
<dbReference type="InterPro" id="IPR051601">
    <property type="entry name" value="Serine_prot/Carboxylest_S33"/>
</dbReference>
<dbReference type="Pfam" id="PF00561">
    <property type="entry name" value="Abhydrolase_1"/>
    <property type="match status" value="1"/>
</dbReference>
<accession>A0ABW1LLA9</accession>